<name>A0A090BEF1_ACIBA</name>
<dbReference type="EMBL" id="NGKM01000014">
    <property type="protein sequence ID" value="OWK66037.1"/>
    <property type="molecule type" value="Genomic_DNA"/>
</dbReference>
<dbReference type="AlphaFoldDB" id="A0A090BEF1"/>
<dbReference type="Proteomes" id="UP000076296">
    <property type="component" value="Unassembled WGS sequence"/>
</dbReference>
<feature type="region of interest" description="Disordered" evidence="2">
    <location>
        <begin position="60"/>
        <end position="88"/>
    </location>
</feature>
<accession>A0A090BEF1</accession>
<dbReference type="EMBL" id="LRDT01000048">
    <property type="protein sequence ID" value="KZA11685.1"/>
    <property type="molecule type" value="Genomic_DNA"/>
</dbReference>
<evidence type="ECO:0000256" key="1">
    <source>
        <dbReference type="SAM" id="Coils"/>
    </source>
</evidence>
<evidence type="ECO:0000313" key="11">
    <source>
        <dbReference type="Proteomes" id="UP000197394"/>
    </source>
</evidence>
<evidence type="ECO:0000313" key="7">
    <source>
        <dbReference type="EMBL" id="OWK66037.1"/>
    </source>
</evidence>
<keyword evidence="3" id="KW-1133">Transmembrane helix</keyword>
<keyword evidence="3" id="KW-0472">Membrane</keyword>
<evidence type="ECO:0000313" key="14">
    <source>
        <dbReference type="Proteomes" id="UP000664966"/>
    </source>
</evidence>
<dbReference type="Proteomes" id="UP000664966">
    <property type="component" value="Plasmid p1KSK6"/>
</dbReference>
<dbReference type="EMBL" id="CP072271">
    <property type="protein sequence ID" value="QTK45502.1"/>
    <property type="molecule type" value="Genomic_DNA"/>
</dbReference>
<keyword evidence="1" id="KW-0175">Coiled coil</keyword>
<dbReference type="PATRIC" id="fig|470.1369.peg.3756"/>
<evidence type="ECO:0000313" key="10">
    <source>
        <dbReference type="Proteomes" id="UP000076296"/>
    </source>
</evidence>
<keyword evidence="4" id="KW-0614">Plasmid</keyword>
<keyword evidence="3" id="KW-0812">Transmembrane</keyword>
<protein>
    <submittedName>
        <fullName evidence="7">Uncharacterized protein</fullName>
    </submittedName>
</protein>
<dbReference type="EMBL" id="JAAGTY010000037">
    <property type="protein sequence ID" value="NDW43101.1"/>
    <property type="molecule type" value="Genomic_DNA"/>
</dbReference>
<evidence type="ECO:0000313" key="13">
    <source>
        <dbReference type="Proteomes" id="UP000470018"/>
    </source>
</evidence>
<geneLocation type="plasmid" evidence="9 14">
    <name>p1KSK6</name>
</geneLocation>
<reference evidence="9" key="6">
    <citation type="submission" date="2021-03" db="EMBL/GenBank/DDBJ databases">
        <title>Complete genome sequencing of Acinetobacter baumannii.</title>
        <authorList>
            <person name="Yadav B."/>
            <person name="Makwana N."/>
            <person name="Kharat A.S."/>
            <person name="Veeraraghavan B."/>
            <person name="Vijayakumar S."/>
            <person name="Priya M."/>
        </authorList>
    </citation>
    <scope>NUCLEOTIDE SEQUENCE</scope>
    <source>
        <strain evidence="9">KSK6</strain>
        <plasmid evidence="9">p1KSK6</plasmid>
    </source>
</reference>
<evidence type="ECO:0000313" key="4">
    <source>
        <dbReference type="EMBL" id="ALG88361.1"/>
    </source>
</evidence>
<dbReference type="Proteomes" id="UP000223291">
    <property type="component" value="Unassembled WGS sequence"/>
</dbReference>
<feature type="transmembrane region" description="Helical" evidence="3">
    <location>
        <begin position="33"/>
        <end position="51"/>
    </location>
</feature>
<organism evidence="7 11">
    <name type="scientific">Acinetobacter baumannii</name>
    <dbReference type="NCBI Taxonomy" id="470"/>
    <lineage>
        <taxon>Bacteria</taxon>
        <taxon>Pseudomonadati</taxon>
        <taxon>Pseudomonadota</taxon>
        <taxon>Gammaproteobacteria</taxon>
        <taxon>Moraxellales</taxon>
        <taxon>Moraxellaceae</taxon>
        <taxon>Acinetobacter</taxon>
        <taxon>Acinetobacter calcoaceticus/baumannii complex</taxon>
    </lineage>
</organism>
<evidence type="ECO:0000313" key="5">
    <source>
        <dbReference type="EMBL" id="KZA11685.1"/>
    </source>
</evidence>
<feature type="coiled-coil region" evidence="1">
    <location>
        <begin position="165"/>
        <end position="213"/>
    </location>
</feature>
<proteinExistence type="predicted"/>
<gene>
    <name evidence="7" type="ORF">CBE85_13630</name>
    <name evidence="8" type="ORF">CPI82_18560</name>
    <name evidence="6" type="ORF">G3N53_18695</name>
    <name evidence="9" type="ORF">J6E47_20190</name>
    <name evidence="5" type="ORF">LV35_03594</name>
</gene>
<dbReference type="EMBL" id="KT779035">
    <property type="protein sequence ID" value="ALG88361.1"/>
    <property type="molecule type" value="Genomic_DNA"/>
</dbReference>
<geneLocation type="plasmid" evidence="4">
    <name>pD4</name>
</geneLocation>
<dbReference type="RefSeq" id="WP_000064220.1">
    <property type="nucleotide sequence ID" value="NZ_AP014650.1"/>
</dbReference>
<dbReference type="Proteomes" id="UP000197394">
    <property type="component" value="Unassembled WGS sequence"/>
</dbReference>
<evidence type="ECO:0000256" key="2">
    <source>
        <dbReference type="SAM" id="MobiDB-lite"/>
    </source>
</evidence>
<reference evidence="7 11" key="3">
    <citation type="submission" date="2017-05" db="EMBL/GenBank/DDBJ databases">
        <title>Draft genome sequence of MDR A. baumannii AB360.</title>
        <authorList>
            <person name="Wareham D.W."/>
            <person name="Bean D.C."/>
        </authorList>
    </citation>
    <scope>NUCLEOTIDE SEQUENCE [LARGE SCALE GENOMIC DNA]</scope>
    <source>
        <strain evidence="7 11">AB360</strain>
    </source>
</reference>
<evidence type="ECO:0000313" key="8">
    <source>
        <dbReference type="EMBL" id="PHQ01243.1"/>
    </source>
</evidence>
<evidence type="ECO:0000313" key="9">
    <source>
        <dbReference type="EMBL" id="QTK45502.1"/>
    </source>
</evidence>
<dbReference type="Proteomes" id="UP000470018">
    <property type="component" value="Unassembled WGS sequence"/>
</dbReference>
<dbReference type="EMBL" id="NXDV01000022">
    <property type="protein sequence ID" value="PHQ01243.1"/>
    <property type="molecule type" value="Genomic_DNA"/>
</dbReference>
<evidence type="ECO:0000313" key="6">
    <source>
        <dbReference type="EMBL" id="NDW43101.1"/>
    </source>
</evidence>
<sequence length="284" mass="31351">MSNEPQQPNYDDDFDYQTQAQQPVDSTDRRNKFILIGAVIFAICVLTFMFISTKMKKAPPKDQTIEAPAPDQTAYQPPPQPVQMQPQQPVGYSQNSMVAVPETMPKSTDPVNGTVMVKDMTGKDVDAYSVDGQNAIIQFNNANGLQPIPLNMPAPVAPNINNQANNFNEQRVITLEQENSQLKAQNNSLRTLAQDQQLKIGQYQALIKNARANNGANIVQLRETKKGVALNKALPRGQEVVATVGNRVWLSDGKQYNSYGVGQRLPTGYRVLDVNEMAGEASFK</sequence>
<reference evidence="8 12" key="4">
    <citation type="submission" date="2017-09" db="EMBL/GenBank/DDBJ databases">
        <title>Draft genome of Acinetobacter baumannii strain I43, a mercury resistant bacteria.</title>
        <authorList>
            <person name="Siqueira K.A."/>
            <person name="Mello I.S."/>
            <person name="Mendes T.A."/>
            <person name="Soares M.A."/>
        </authorList>
    </citation>
    <scope>NUCLEOTIDE SEQUENCE [LARGE SCALE GENOMIC DNA]</scope>
    <source>
        <strain evidence="8 12">I43</strain>
    </source>
</reference>
<evidence type="ECO:0000256" key="3">
    <source>
        <dbReference type="SAM" id="Phobius"/>
    </source>
</evidence>
<reference evidence="4" key="1">
    <citation type="submission" date="2015-09" db="EMBL/GenBank/DDBJ databases">
        <title>Conjugative plasmids carrying the sulphonamide resistance gene sul2.</title>
        <authorList>
            <person name="Hamidian M."/>
            <person name="Holt K.E."/>
            <person name="Pickard D."/>
            <person name="Hall R.M."/>
        </authorList>
    </citation>
    <scope>NUCLEOTIDE SEQUENCE</scope>
    <source>
        <strain evidence="4">D4</strain>
        <plasmid evidence="4">pD4</plasmid>
    </source>
</reference>
<evidence type="ECO:0000313" key="12">
    <source>
        <dbReference type="Proteomes" id="UP000223291"/>
    </source>
</evidence>
<reference evidence="5 10" key="2">
    <citation type="submission" date="2016-01" db="EMBL/GenBank/DDBJ databases">
        <title>Draft sequences of Acinetobacter baumannii isolates from wounded military personnel.</title>
        <authorList>
            <person name="Arivett B.A."/>
            <person name="Fiester S.E."/>
            <person name="Ream D.C."/>
            <person name="Actis L.A."/>
        </authorList>
    </citation>
    <scope>NUCLEOTIDE SEQUENCE [LARGE SCALE GENOMIC DNA]</scope>
    <source>
        <strain evidence="5 10">AB2828</strain>
    </source>
</reference>
<reference evidence="6 13" key="5">
    <citation type="submission" date="2020-02" db="EMBL/GenBank/DDBJ databases">
        <title>Whole genome shot-gun sequencing of clinical Carbapenem resistant A. baumannii.</title>
        <authorList>
            <person name="Veeraraghavan B."/>
            <person name="Mathur P."/>
            <person name="Vijayakumar S."/>
            <person name="Vasudevan K."/>
            <person name="Lincy M."/>
            <person name="Kirubananthan A."/>
        </authorList>
    </citation>
    <scope>NUCLEOTIDE SEQUENCE [LARGE SCALE GENOMIC DNA]</scope>
    <source>
        <strain evidence="6 13">SP816</strain>
    </source>
</reference>